<sequence>MHLAAPVFALAALAASGLYAEGLEDVTGHWRTVRHGALVRITDCGDSSPCGRLAWVAPAIAEGNTHDIRNPDAALRRRPLIGVPILWGFTPDGQGWTGGHLYNPDDGKTFRAHLHLLSPRALHVTGCLGPLCRSQVWTRADAP</sequence>
<comment type="caution">
    <text evidence="3">The sequence shown here is derived from an EMBL/GenBank/DDBJ whole genome shotgun (WGS) entry which is preliminary data.</text>
</comment>
<feature type="signal peptide" evidence="1">
    <location>
        <begin position="1"/>
        <end position="20"/>
    </location>
</feature>
<proteinExistence type="predicted"/>
<name>A0A4R2RFX0_9RHOB</name>
<dbReference type="InterPro" id="IPR019223">
    <property type="entry name" value="DUF2147"/>
</dbReference>
<dbReference type="PANTHER" id="PTHR36919">
    <property type="entry name" value="BLR1215 PROTEIN"/>
    <property type="match status" value="1"/>
</dbReference>
<dbReference type="RefSeq" id="WP_132950929.1">
    <property type="nucleotide sequence ID" value="NZ_SLXU01000004.1"/>
</dbReference>
<keyword evidence="4" id="KW-1185">Reference proteome</keyword>
<dbReference type="OrthoDB" id="9811671at2"/>
<dbReference type="AlphaFoldDB" id="A0A4R2RFX0"/>
<evidence type="ECO:0000256" key="1">
    <source>
        <dbReference type="SAM" id="SignalP"/>
    </source>
</evidence>
<feature type="domain" description="DUF2147" evidence="2">
    <location>
        <begin position="28"/>
        <end position="139"/>
    </location>
</feature>
<dbReference type="EMBL" id="SLXU01000004">
    <property type="protein sequence ID" value="TCP61584.1"/>
    <property type="molecule type" value="Genomic_DNA"/>
</dbReference>
<gene>
    <name evidence="3" type="ORF">EV663_10435</name>
</gene>
<feature type="chain" id="PRO_5020920385" evidence="1">
    <location>
        <begin position="21"/>
        <end position="143"/>
    </location>
</feature>
<accession>A0A4R2RFX0</accession>
<keyword evidence="1" id="KW-0732">Signal</keyword>
<dbReference type="Pfam" id="PF09917">
    <property type="entry name" value="DUF2147"/>
    <property type="match status" value="1"/>
</dbReference>
<protein>
    <submittedName>
        <fullName evidence="3">Uncharacterized protein (DUF2147 family)</fullName>
    </submittedName>
</protein>
<dbReference type="PANTHER" id="PTHR36919:SF2">
    <property type="entry name" value="BLL6627 PROTEIN"/>
    <property type="match status" value="1"/>
</dbReference>
<evidence type="ECO:0000313" key="3">
    <source>
        <dbReference type="EMBL" id="TCP61584.1"/>
    </source>
</evidence>
<dbReference type="Proteomes" id="UP000295050">
    <property type="component" value="Unassembled WGS sequence"/>
</dbReference>
<evidence type="ECO:0000259" key="2">
    <source>
        <dbReference type="Pfam" id="PF09917"/>
    </source>
</evidence>
<reference evidence="3 4" key="1">
    <citation type="submission" date="2019-03" db="EMBL/GenBank/DDBJ databases">
        <title>Genomic Encyclopedia of Type Strains, Phase IV (KMG-IV): sequencing the most valuable type-strain genomes for metagenomic binning, comparative biology and taxonomic classification.</title>
        <authorList>
            <person name="Goeker M."/>
        </authorList>
    </citation>
    <scope>NUCLEOTIDE SEQUENCE [LARGE SCALE GENOMIC DNA]</scope>
    <source>
        <strain evidence="3 4">DSM 24766</strain>
    </source>
</reference>
<organism evidence="3 4">
    <name type="scientific">Rhodovulum bhavnagarense</name>
    <dbReference type="NCBI Taxonomy" id="992286"/>
    <lineage>
        <taxon>Bacteria</taxon>
        <taxon>Pseudomonadati</taxon>
        <taxon>Pseudomonadota</taxon>
        <taxon>Alphaproteobacteria</taxon>
        <taxon>Rhodobacterales</taxon>
        <taxon>Paracoccaceae</taxon>
        <taxon>Rhodovulum</taxon>
    </lineage>
</organism>
<dbReference type="Gene3D" id="2.40.128.520">
    <property type="match status" value="1"/>
</dbReference>
<evidence type="ECO:0000313" key="4">
    <source>
        <dbReference type="Proteomes" id="UP000295050"/>
    </source>
</evidence>